<name>A0A975GLP8_9BACT</name>
<dbReference type="RefSeq" id="WP_207681715.1">
    <property type="nucleotide sequence ID" value="NZ_CP061800.1"/>
</dbReference>
<sequence length="165" mass="18193">MFNVDTLLTNELAIQKGMIAGFESDGMILVEAEESEFLLPCYFIRTAQGPLPRLNIGDSVLFVLDSGQEYGYITGLIEVYTPPVNTSETLNYPDDKVEIELPLKAQDVKINDKRIIIEADDEIRLKCGEGMILINKQGKIIVRGTSLLSRAKGMNKIKGAGVSIN</sequence>
<accession>A0A975GLP8</accession>
<evidence type="ECO:0000313" key="2">
    <source>
        <dbReference type="Proteomes" id="UP000663722"/>
    </source>
</evidence>
<dbReference type="KEGG" id="dmm:dnm_018300"/>
<dbReference type="AlphaFoldDB" id="A0A975GLP8"/>
<proteinExistence type="predicted"/>
<dbReference type="Proteomes" id="UP000663722">
    <property type="component" value="Chromosome"/>
</dbReference>
<protein>
    <recommendedName>
        <fullName evidence="3">Gp5/Type VI secretion system Vgr protein OB-fold domain-containing protein</fullName>
    </recommendedName>
</protein>
<dbReference type="EMBL" id="CP061800">
    <property type="protein sequence ID" value="QTA85815.1"/>
    <property type="molecule type" value="Genomic_DNA"/>
</dbReference>
<evidence type="ECO:0008006" key="3">
    <source>
        <dbReference type="Google" id="ProtNLM"/>
    </source>
</evidence>
<gene>
    <name evidence="1" type="ORF">dnm_018300</name>
</gene>
<organism evidence="1 2">
    <name type="scientific">Desulfonema magnum</name>
    <dbReference type="NCBI Taxonomy" id="45655"/>
    <lineage>
        <taxon>Bacteria</taxon>
        <taxon>Pseudomonadati</taxon>
        <taxon>Thermodesulfobacteriota</taxon>
        <taxon>Desulfobacteria</taxon>
        <taxon>Desulfobacterales</taxon>
        <taxon>Desulfococcaceae</taxon>
        <taxon>Desulfonema</taxon>
    </lineage>
</organism>
<evidence type="ECO:0000313" key="1">
    <source>
        <dbReference type="EMBL" id="QTA85815.1"/>
    </source>
</evidence>
<reference evidence="1" key="1">
    <citation type="journal article" date="2021" name="Microb. Physiol.">
        <title>Proteogenomic Insights into the Physiology of Marine, Sulfate-Reducing, Filamentous Desulfonema limicola and Desulfonema magnum.</title>
        <authorList>
            <person name="Schnaars V."/>
            <person name="Wohlbrand L."/>
            <person name="Scheve S."/>
            <person name="Hinrichs C."/>
            <person name="Reinhardt R."/>
            <person name="Rabus R."/>
        </authorList>
    </citation>
    <scope>NUCLEOTIDE SEQUENCE</scope>
    <source>
        <strain evidence="1">4be13</strain>
    </source>
</reference>
<keyword evidence="2" id="KW-1185">Reference proteome</keyword>